<dbReference type="PATRIC" id="fig|176280.10.peg.2303"/>
<feature type="transmembrane region" description="Helical" evidence="1">
    <location>
        <begin position="67"/>
        <end position="89"/>
    </location>
</feature>
<gene>
    <name evidence="2" type="ordered locus">SE_2362</name>
</gene>
<dbReference type="KEGG" id="sep:SE_2362"/>
<protein>
    <submittedName>
        <fullName evidence="2">Uncharacterized protein</fullName>
    </submittedName>
</protein>
<evidence type="ECO:0000313" key="2">
    <source>
        <dbReference type="EMBL" id="AAO06005.1"/>
    </source>
</evidence>
<dbReference type="OrthoDB" id="2357074at2"/>
<dbReference type="HOGENOM" id="CLU_1969162_0_0_9"/>
<dbReference type="AlphaFoldDB" id="A0A0H2VIT5"/>
<dbReference type="EMBL" id="AE015929">
    <property type="protein sequence ID" value="AAO06005.1"/>
    <property type="molecule type" value="Genomic_DNA"/>
</dbReference>
<evidence type="ECO:0000313" key="3">
    <source>
        <dbReference type="Proteomes" id="UP000001411"/>
    </source>
</evidence>
<feature type="transmembrane region" description="Helical" evidence="1">
    <location>
        <begin position="39"/>
        <end position="60"/>
    </location>
</feature>
<feature type="transmembrane region" description="Helical" evidence="1">
    <location>
        <begin position="95"/>
        <end position="116"/>
    </location>
</feature>
<proteinExistence type="predicted"/>
<dbReference type="RefSeq" id="WP_002485221.1">
    <property type="nucleotide sequence ID" value="NC_004461.1"/>
</dbReference>
<dbReference type="Proteomes" id="UP000001411">
    <property type="component" value="Chromosome"/>
</dbReference>
<sequence length="125" mass="13582">MKIRLTFIILAILSTIGLVLVLAKYPTGPHTINYNEPYTVLIAITTIVIMALPALILGIFNHLTCRIISAILQISALMMWGFLVIISLIMGQIVIILMASLTILALLVSSIVTLSVHPSTSDKIN</sequence>
<name>A0A0H2VIT5_STAES</name>
<accession>A0A0H2VIT5</accession>
<organism evidence="2 3">
    <name type="scientific">Staphylococcus epidermidis (strain ATCC 12228 / FDA PCI 1200)</name>
    <dbReference type="NCBI Taxonomy" id="176280"/>
    <lineage>
        <taxon>Bacteria</taxon>
        <taxon>Bacillati</taxon>
        <taxon>Bacillota</taxon>
        <taxon>Bacilli</taxon>
        <taxon>Bacillales</taxon>
        <taxon>Staphylococcaceae</taxon>
        <taxon>Staphylococcus</taxon>
    </lineage>
</organism>
<keyword evidence="1" id="KW-0812">Transmembrane</keyword>
<reference evidence="2 3" key="1">
    <citation type="journal article" date="2003" name="Mol. Microbiol.">
        <title>Genome-based analysis of virulence genes in a non-biofilm-forming Staphylococcus epidermidis strain (ATCC 12228).</title>
        <authorList>
            <person name="Zhang Y.Q."/>
            <person name="Ren S.X."/>
            <person name="Li H.L."/>
            <person name="Wang Y.X."/>
            <person name="Fu G."/>
            <person name="Yang J."/>
            <person name="Qin Z.Q."/>
            <person name="Miao Y.G."/>
            <person name="Wang W.Y."/>
            <person name="Chen R.S."/>
            <person name="Shen Y."/>
            <person name="Chen Z."/>
            <person name="Yuan Z.H."/>
            <person name="Zhao G.P."/>
            <person name="Qu D."/>
            <person name="Danchin A."/>
            <person name="Wen Y.M."/>
        </authorList>
    </citation>
    <scope>NUCLEOTIDE SEQUENCE [LARGE SCALE GENOMIC DNA]</scope>
    <source>
        <strain evidence="3">ATCC 12228 / FDA PCI 1200</strain>
    </source>
</reference>
<keyword evidence="1" id="KW-0472">Membrane</keyword>
<dbReference type="eggNOG" id="ENOG5032WCQ">
    <property type="taxonomic scope" value="Bacteria"/>
</dbReference>
<evidence type="ECO:0000256" key="1">
    <source>
        <dbReference type="SAM" id="Phobius"/>
    </source>
</evidence>
<keyword evidence="1" id="KW-1133">Transmembrane helix</keyword>